<evidence type="ECO:0000313" key="6">
    <source>
        <dbReference type="EMBL" id="KAJ4368331.1"/>
    </source>
</evidence>
<accession>A0A9W8Y5I7</accession>
<dbReference type="PRINTS" id="PR00092">
    <property type="entry name" value="TYROSINASE"/>
</dbReference>
<reference evidence="6" key="1">
    <citation type="submission" date="2022-10" db="EMBL/GenBank/DDBJ databases">
        <title>Tapping the CABI collections for fungal endophytes: first genome assemblies for Collariella, Neodidymelliopsis, Ascochyta clinopodiicola, Didymella pomorum, Didymosphaeria variabile, Neocosmospora piperis and Neocucurbitaria cava.</title>
        <authorList>
            <person name="Hill R."/>
        </authorList>
    </citation>
    <scope>NUCLEOTIDE SEQUENCE</scope>
    <source>
        <strain evidence="6">IMI 356814</strain>
    </source>
</reference>
<dbReference type="PANTHER" id="PTHR11474">
    <property type="entry name" value="TYROSINASE FAMILY MEMBER"/>
    <property type="match status" value="1"/>
</dbReference>
<feature type="domain" description="Tyrosinase copper-binding" evidence="4">
    <location>
        <begin position="140"/>
        <end position="157"/>
    </location>
</feature>
<keyword evidence="7" id="KW-1185">Reference proteome</keyword>
<dbReference type="PROSITE" id="PS00498">
    <property type="entry name" value="TYROSINASE_2"/>
    <property type="match status" value="1"/>
</dbReference>
<dbReference type="InterPro" id="IPR002227">
    <property type="entry name" value="Tyrosinase_Cu-bd"/>
</dbReference>
<dbReference type="AlphaFoldDB" id="A0A9W8Y5I7"/>
<evidence type="ECO:0000256" key="1">
    <source>
        <dbReference type="ARBA" id="ARBA00022723"/>
    </source>
</evidence>
<keyword evidence="2" id="KW-0560">Oxidoreductase</keyword>
<dbReference type="GO" id="GO:0016491">
    <property type="term" value="F:oxidoreductase activity"/>
    <property type="evidence" value="ECO:0007669"/>
    <property type="project" value="UniProtKB-KW"/>
</dbReference>
<evidence type="ECO:0000256" key="2">
    <source>
        <dbReference type="ARBA" id="ARBA00023002"/>
    </source>
</evidence>
<dbReference type="Proteomes" id="UP001140560">
    <property type="component" value="Unassembled WGS sequence"/>
</dbReference>
<dbReference type="InterPro" id="IPR050316">
    <property type="entry name" value="Tyrosinase/Hemocyanin"/>
</dbReference>
<keyword evidence="3" id="KW-0732">Signal</keyword>
<dbReference type="InterPro" id="IPR008922">
    <property type="entry name" value="Di-copper_centre_dom_sf"/>
</dbReference>
<dbReference type="PROSITE" id="PS00497">
    <property type="entry name" value="TYROSINASE_1"/>
    <property type="match status" value="1"/>
</dbReference>
<evidence type="ECO:0000256" key="3">
    <source>
        <dbReference type="SAM" id="SignalP"/>
    </source>
</evidence>
<organism evidence="6 7">
    <name type="scientific">Neocucurbitaria cava</name>
    <dbReference type="NCBI Taxonomy" id="798079"/>
    <lineage>
        <taxon>Eukaryota</taxon>
        <taxon>Fungi</taxon>
        <taxon>Dikarya</taxon>
        <taxon>Ascomycota</taxon>
        <taxon>Pezizomycotina</taxon>
        <taxon>Dothideomycetes</taxon>
        <taxon>Pleosporomycetidae</taxon>
        <taxon>Pleosporales</taxon>
        <taxon>Pleosporineae</taxon>
        <taxon>Cucurbitariaceae</taxon>
        <taxon>Neocucurbitaria</taxon>
    </lineage>
</organism>
<comment type="caution">
    <text evidence="6">The sequence shown here is derived from an EMBL/GenBank/DDBJ whole genome shotgun (WGS) entry which is preliminary data.</text>
</comment>
<evidence type="ECO:0000313" key="7">
    <source>
        <dbReference type="Proteomes" id="UP001140560"/>
    </source>
</evidence>
<dbReference type="EMBL" id="JAPEUY010000011">
    <property type="protein sequence ID" value="KAJ4368331.1"/>
    <property type="molecule type" value="Genomic_DNA"/>
</dbReference>
<dbReference type="PANTHER" id="PTHR11474:SF125">
    <property type="entry name" value="N-ACETYL-6-HYDROXYTRYPTOPHAN OXIDASE IVOB-RELATED"/>
    <property type="match status" value="1"/>
</dbReference>
<evidence type="ECO:0000259" key="5">
    <source>
        <dbReference type="PROSITE" id="PS00498"/>
    </source>
</evidence>
<keyword evidence="1" id="KW-0479">Metal-binding</keyword>
<gene>
    <name evidence="6" type="ORF">N0V83_006687</name>
</gene>
<dbReference type="SUPFAM" id="SSF48056">
    <property type="entry name" value="Di-copper centre-containing domain"/>
    <property type="match status" value="1"/>
</dbReference>
<dbReference type="Pfam" id="PF00264">
    <property type="entry name" value="Tyrosinase"/>
    <property type="match status" value="1"/>
</dbReference>
<feature type="signal peptide" evidence="3">
    <location>
        <begin position="1"/>
        <end position="18"/>
    </location>
</feature>
<feature type="chain" id="PRO_5040958535" description="Tyrosinase copper-binding domain-containing protein" evidence="3">
    <location>
        <begin position="19"/>
        <end position="421"/>
    </location>
</feature>
<proteinExistence type="predicted"/>
<protein>
    <recommendedName>
        <fullName evidence="4 5">Tyrosinase copper-binding domain-containing protein</fullName>
    </recommendedName>
</protein>
<dbReference type="GO" id="GO:0046872">
    <property type="term" value="F:metal ion binding"/>
    <property type="evidence" value="ECO:0007669"/>
    <property type="project" value="UniProtKB-KW"/>
</dbReference>
<dbReference type="Gene3D" id="1.10.1280.10">
    <property type="entry name" value="Di-copper center containing domain from catechol oxidase"/>
    <property type="match status" value="1"/>
</dbReference>
<sequence>MRAAGLFTAAWLAPAALAGAIPALEEPSSAHSFDKRQDISINALGGKILQTDVYAGIAGLNQQIYQATQKPDQWKKCNPLNISVRREWSTFSTSEKNNYISAVKCMSKLPPKTPKSDCPGCRNRYDDFVATHIKQTFSIHNTGNFLAWHRWFTWAYEQTLRNECGYKGQHPYYNWPRWADDPLKSPVLDGSATSMSGNGVSGCTNQTFYGIPTNDSPTIKVPHGAGGGCIASGPFKDWPVNLGPVFTDLTCTPANPITDFTSPNLGLGYNPRCLKRDISQYVSSTWTNDDQVVKLLNSADIKTFWYDMQGGQNAFSNNFMGVHTAGHFTVGADPGSDFFTSPGDPYFFFHHAQIDRTWWTWQNLNPSDRTNAIYGTIVIADPTAPASKLTDTMTLGYAYPGNITVGDAMTTMGGPFCYTYL</sequence>
<evidence type="ECO:0000259" key="4">
    <source>
        <dbReference type="PROSITE" id="PS00497"/>
    </source>
</evidence>
<feature type="domain" description="Tyrosinase copper-binding" evidence="5">
    <location>
        <begin position="344"/>
        <end position="355"/>
    </location>
</feature>
<dbReference type="OrthoDB" id="6132182at2759"/>
<name>A0A9W8Y5I7_9PLEO</name>